<dbReference type="EMBL" id="JAJQKU010000001">
    <property type="protein sequence ID" value="MCD9096156.1"/>
    <property type="molecule type" value="Genomic_DNA"/>
</dbReference>
<dbReference type="RefSeq" id="WP_232134629.1">
    <property type="nucleotide sequence ID" value="NZ_JAJQKU010000001.1"/>
</dbReference>
<keyword evidence="1" id="KW-0812">Transmembrane</keyword>
<proteinExistence type="predicted"/>
<comment type="caution">
    <text evidence="2">The sequence shown here is derived from an EMBL/GenBank/DDBJ whole genome shotgun (WGS) entry which is preliminary data.</text>
</comment>
<gene>
    <name evidence="2" type="ORF">LTT95_04305</name>
</gene>
<feature type="transmembrane region" description="Helical" evidence="1">
    <location>
        <begin position="53"/>
        <end position="70"/>
    </location>
</feature>
<accession>A0ABS8U9I3</accession>
<reference evidence="2" key="1">
    <citation type="submission" date="2021-12" db="EMBL/GenBank/DDBJ databases">
        <authorList>
            <person name="Ulrich A."/>
        </authorList>
    </citation>
    <scope>NUCLEOTIDE SEQUENCE</scope>
    <source>
        <strain evidence="2">A1P009</strain>
    </source>
</reference>
<keyword evidence="3" id="KW-1185">Reference proteome</keyword>
<evidence type="ECO:0000313" key="3">
    <source>
        <dbReference type="Proteomes" id="UP001430360"/>
    </source>
</evidence>
<protein>
    <submittedName>
        <fullName evidence="2">Uncharacterized protein</fullName>
    </submittedName>
</protein>
<evidence type="ECO:0000313" key="2">
    <source>
        <dbReference type="EMBL" id="MCD9096156.1"/>
    </source>
</evidence>
<organism evidence="2 3">
    <name type="scientific">Luteimonas fraxinea</name>
    <dbReference type="NCBI Taxonomy" id="2901869"/>
    <lineage>
        <taxon>Bacteria</taxon>
        <taxon>Pseudomonadati</taxon>
        <taxon>Pseudomonadota</taxon>
        <taxon>Gammaproteobacteria</taxon>
        <taxon>Lysobacterales</taxon>
        <taxon>Lysobacteraceae</taxon>
        <taxon>Luteimonas</taxon>
    </lineage>
</organism>
<feature type="transmembrane region" description="Helical" evidence="1">
    <location>
        <begin position="12"/>
        <end position="33"/>
    </location>
</feature>
<dbReference type="Proteomes" id="UP001430360">
    <property type="component" value="Unassembled WGS sequence"/>
</dbReference>
<keyword evidence="1" id="KW-0472">Membrane</keyword>
<name>A0ABS8U9I3_9GAMM</name>
<sequence length="71" mass="7597">MSEYEKLDMLFAALGVLYVATWLLLSGWAAVALGDAVREHGGSRRAAKVTTRVMFLLLGVGGSVVIQAVFL</sequence>
<keyword evidence="1" id="KW-1133">Transmembrane helix</keyword>
<reference evidence="2" key="2">
    <citation type="journal article" date="2022" name="Syst. Appl. Microbiol.">
        <title>Physiological and genomic characterisation of Luteimonas fraxinea sp. nov., a bacterial species associated with trees tolerant to ash dieback.</title>
        <authorList>
            <person name="Ulrich K."/>
            <person name="Becker R."/>
            <person name="Behrendt U."/>
            <person name="Kube M."/>
            <person name="Schneck V."/>
            <person name="Ulrich A."/>
        </authorList>
    </citation>
    <scope>NUCLEOTIDE SEQUENCE</scope>
    <source>
        <strain evidence="2">A1P009</strain>
    </source>
</reference>
<evidence type="ECO:0000256" key="1">
    <source>
        <dbReference type="SAM" id="Phobius"/>
    </source>
</evidence>